<dbReference type="InterPro" id="IPR019963">
    <property type="entry name" value="FL_hydrolase_MqnB"/>
</dbReference>
<evidence type="ECO:0000313" key="4">
    <source>
        <dbReference type="Proteomes" id="UP000722750"/>
    </source>
</evidence>
<dbReference type="EMBL" id="JAANXD010000071">
    <property type="protein sequence ID" value="MBS1258628.1"/>
    <property type="molecule type" value="Genomic_DNA"/>
</dbReference>
<dbReference type="Gene3D" id="3.40.50.1580">
    <property type="entry name" value="Nucleoside phosphorylase domain"/>
    <property type="match status" value="1"/>
</dbReference>
<dbReference type="EC" id="3.2.2.26" evidence="1"/>
<reference evidence="3" key="1">
    <citation type="journal article" date="2021" name="ISME J.">
        <title>Fine-scale metabolic discontinuity in a stratified prokaryote microbiome of a Red Sea deep halocline.</title>
        <authorList>
            <person name="Michoud G."/>
            <person name="Ngugi D.K."/>
            <person name="Barozzi A."/>
            <person name="Merlino G."/>
            <person name="Calleja M.L."/>
            <person name="Delgado-Huertas A."/>
            <person name="Moran X.A.G."/>
            <person name="Daffonchio D."/>
        </authorList>
    </citation>
    <scope>NUCLEOTIDE SEQUENCE</scope>
    <source>
        <strain evidence="3">SuakinDeep_MAG55_1</strain>
    </source>
</reference>
<dbReference type="InterPro" id="IPR000845">
    <property type="entry name" value="Nucleoside_phosphorylase_d"/>
</dbReference>
<sequence>MDMKTLICTATSLELMGIFPSISSSDIENVGTGFEKGNMLFLETGIGVLNTYASLVRFHLNTPVDRVLQVGIAGAYADAREDVKVLGAPVIIEKEVMADLGAEDSGSFLSLNDLDLGEIEYYESKNITVFNDLFGDSLKALPVVTGATVNTATGKEATGTLRTEKYGVEVESMEGAGALKFGNDFGIPVLQIRSISNIATTRNRESWDIAGALKSLRDLCGVLL</sequence>
<dbReference type="GO" id="GO:0005829">
    <property type="term" value="C:cytosol"/>
    <property type="evidence" value="ECO:0007669"/>
    <property type="project" value="TreeGrafter"/>
</dbReference>
<dbReference type="GO" id="GO:0019284">
    <property type="term" value="P:L-methionine salvage from S-adenosylmethionine"/>
    <property type="evidence" value="ECO:0007669"/>
    <property type="project" value="TreeGrafter"/>
</dbReference>
<dbReference type="GO" id="GO:0009234">
    <property type="term" value="P:menaquinone biosynthetic process"/>
    <property type="evidence" value="ECO:0007669"/>
    <property type="project" value="UniProtKB-UniRule"/>
</dbReference>
<dbReference type="NCBIfam" id="TIGR03664">
    <property type="entry name" value="fut_nucase"/>
    <property type="match status" value="1"/>
</dbReference>
<dbReference type="GO" id="GO:0009116">
    <property type="term" value="P:nucleoside metabolic process"/>
    <property type="evidence" value="ECO:0007669"/>
    <property type="project" value="InterPro"/>
</dbReference>
<comment type="caution">
    <text evidence="3">The sequence shown here is derived from an EMBL/GenBank/DDBJ whole genome shotgun (WGS) entry which is preliminary data.</text>
</comment>
<dbReference type="PANTHER" id="PTHR46832:SF2">
    <property type="entry name" value="FUTALOSINE HYDROLASE"/>
    <property type="match status" value="1"/>
</dbReference>
<gene>
    <name evidence="3" type="ORF">MAG551_01689</name>
</gene>
<dbReference type="AlphaFoldDB" id="A0A942A0R5"/>
<feature type="domain" description="Nucleoside phosphorylase" evidence="2">
    <location>
        <begin position="39"/>
        <end position="209"/>
    </location>
</feature>
<accession>A0A942A0R5</accession>
<dbReference type="Pfam" id="PF01048">
    <property type="entry name" value="PNP_UDP_1"/>
    <property type="match status" value="1"/>
</dbReference>
<keyword evidence="3" id="KW-0378">Hydrolase</keyword>
<protein>
    <recommendedName>
        <fullName evidence="1">Futalosine hydrolase</fullName>
        <ecNumber evidence="1">3.2.2.26</ecNumber>
    </recommendedName>
</protein>
<dbReference type="GO" id="GO:0008930">
    <property type="term" value="F:methylthioadenosine nucleosidase activity"/>
    <property type="evidence" value="ECO:0007669"/>
    <property type="project" value="TreeGrafter"/>
</dbReference>
<proteinExistence type="predicted"/>
<dbReference type="InterPro" id="IPR035994">
    <property type="entry name" value="Nucleoside_phosphorylase_sf"/>
</dbReference>
<dbReference type="GO" id="GO:0008782">
    <property type="term" value="F:adenosylhomocysteine nucleosidase activity"/>
    <property type="evidence" value="ECO:0007669"/>
    <property type="project" value="TreeGrafter"/>
</dbReference>
<dbReference type="SUPFAM" id="SSF53167">
    <property type="entry name" value="Purine and uridine phosphorylases"/>
    <property type="match status" value="1"/>
</dbReference>
<name>A0A942A0R5_9BACT</name>
<evidence type="ECO:0000259" key="2">
    <source>
        <dbReference type="Pfam" id="PF01048"/>
    </source>
</evidence>
<evidence type="ECO:0000256" key="1">
    <source>
        <dbReference type="NCBIfam" id="TIGR03664"/>
    </source>
</evidence>
<evidence type="ECO:0000313" key="3">
    <source>
        <dbReference type="EMBL" id="MBS1258628.1"/>
    </source>
</evidence>
<organism evidence="3 4">
    <name type="scientific">Candidatus Scalindua arabica</name>
    <dbReference type="NCBI Taxonomy" id="1127984"/>
    <lineage>
        <taxon>Bacteria</taxon>
        <taxon>Pseudomonadati</taxon>
        <taxon>Planctomycetota</taxon>
        <taxon>Candidatus Brocadiia</taxon>
        <taxon>Candidatus Brocadiales</taxon>
        <taxon>Candidatus Scalinduaceae</taxon>
        <taxon>Candidatus Scalindua</taxon>
    </lineage>
</organism>
<dbReference type="PANTHER" id="PTHR46832">
    <property type="entry name" value="5'-METHYLTHIOADENOSINE/S-ADENOSYLHOMOCYSTEINE NUCLEOSIDASE"/>
    <property type="match status" value="1"/>
</dbReference>
<dbReference type="Proteomes" id="UP000722750">
    <property type="component" value="Unassembled WGS sequence"/>
</dbReference>